<evidence type="ECO:0000256" key="1">
    <source>
        <dbReference type="SAM" id="MobiDB-lite"/>
    </source>
</evidence>
<dbReference type="OrthoDB" id="495409at2"/>
<protein>
    <recommendedName>
        <fullName evidence="4">Phasin family protein</fullName>
    </recommendedName>
</protein>
<dbReference type="RefSeq" id="WP_017711582.1">
    <property type="nucleotide sequence ID" value="NZ_KB235933.1"/>
</dbReference>
<dbReference type="STRING" id="317619.GCA_000332315_00979"/>
<evidence type="ECO:0000313" key="3">
    <source>
        <dbReference type="Proteomes" id="UP000034681"/>
    </source>
</evidence>
<dbReference type="AlphaFoldDB" id="A0A0M2PUN0"/>
<evidence type="ECO:0000313" key="2">
    <source>
        <dbReference type="EMBL" id="KKJ00221.1"/>
    </source>
</evidence>
<keyword evidence="3" id="KW-1185">Reference proteome</keyword>
<sequence>MASFRELMQKALYLGVGVASYTGSKASSKIAELRTKTQELVDELVKQGEMTTEEARRMVEETLEQAQQSVSVDMANGAESSPKREPRPITIDPEEDGAASSPGDDEAALQDLRQQVASLQEELKRLQQD</sequence>
<accession>A0A0M2PUN0</accession>
<gene>
    <name evidence="2" type="ORF">PROH_11035</name>
</gene>
<feature type="region of interest" description="Disordered" evidence="1">
    <location>
        <begin position="62"/>
        <end position="107"/>
    </location>
</feature>
<organism evidence="2 3">
    <name type="scientific">Prochlorothrix hollandica PCC 9006 = CALU 1027</name>
    <dbReference type="NCBI Taxonomy" id="317619"/>
    <lineage>
        <taxon>Bacteria</taxon>
        <taxon>Bacillati</taxon>
        <taxon>Cyanobacteriota</taxon>
        <taxon>Cyanophyceae</taxon>
        <taxon>Prochlorotrichales</taxon>
        <taxon>Prochlorotrichaceae</taxon>
        <taxon>Prochlorothrix</taxon>
    </lineage>
</organism>
<dbReference type="EMBL" id="AJTX02000004">
    <property type="protein sequence ID" value="KKJ00221.1"/>
    <property type="molecule type" value="Genomic_DNA"/>
</dbReference>
<dbReference type="Proteomes" id="UP000034681">
    <property type="component" value="Unassembled WGS sequence"/>
</dbReference>
<evidence type="ECO:0008006" key="4">
    <source>
        <dbReference type="Google" id="ProtNLM"/>
    </source>
</evidence>
<feature type="compositionally biased region" description="Acidic residues" evidence="1">
    <location>
        <begin position="92"/>
        <end position="107"/>
    </location>
</feature>
<dbReference type="eggNOG" id="COG3937">
    <property type="taxonomic scope" value="Bacteria"/>
</dbReference>
<reference evidence="2" key="1">
    <citation type="submission" date="2012-04" db="EMBL/GenBank/DDBJ databases">
        <authorList>
            <person name="Borisov I.G."/>
            <person name="Ivanikova N.V."/>
            <person name="Pinevich A.V."/>
        </authorList>
    </citation>
    <scope>NUCLEOTIDE SEQUENCE</scope>
    <source>
        <strain evidence="2">CALU 1027</strain>
    </source>
</reference>
<proteinExistence type="predicted"/>
<name>A0A0M2PUN0_PROHO</name>
<comment type="caution">
    <text evidence="2">The sequence shown here is derived from an EMBL/GenBank/DDBJ whole genome shotgun (WGS) entry which is preliminary data.</text>
</comment>